<organism evidence="2 3">
    <name type="scientific">Hydnum rufescens UP504</name>
    <dbReference type="NCBI Taxonomy" id="1448309"/>
    <lineage>
        <taxon>Eukaryota</taxon>
        <taxon>Fungi</taxon>
        <taxon>Dikarya</taxon>
        <taxon>Basidiomycota</taxon>
        <taxon>Agaricomycotina</taxon>
        <taxon>Agaricomycetes</taxon>
        <taxon>Cantharellales</taxon>
        <taxon>Hydnaceae</taxon>
        <taxon>Hydnum</taxon>
    </lineage>
</organism>
<feature type="region of interest" description="Disordered" evidence="1">
    <location>
        <begin position="1"/>
        <end position="21"/>
    </location>
</feature>
<evidence type="ECO:0000313" key="3">
    <source>
        <dbReference type="Proteomes" id="UP000886523"/>
    </source>
</evidence>
<reference evidence="2" key="1">
    <citation type="journal article" date="2020" name="Nat. Commun.">
        <title>Large-scale genome sequencing of mycorrhizal fungi provides insights into the early evolution of symbiotic traits.</title>
        <authorList>
            <person name="Miyauchi S."/>
            <person name="Kiss E."/>
            <person name="Kuo A."/>
            <person name="Drula E."/>
            <person name="Kohler A."/>
            <person name="Sanchez-Garcia M."/>
            <person name="Morin E."/>
            <person name="Andreopoulos B."/>
            <person name="Barry K.W."/>
            <person name="Bonito G."/>
            <person name="Buee M."/>
            <person name="Carver A."/>
            <person name="Chen C."/>
            <person name="Cichocki N."/>
            <person name="Clum A."/>
            <person name="Culley D."/>
            <person name="Crous P.W."/>
            <person name="Fauchery L."/>
            <person name="Girlanda M."/>
            <person name="Hayes R.D."/>
            <person name="Keri Z."/>
            <person name="LaButti K."/>
            <person name="Lipzen A."/>
            <person name="Lombard V."/>
            <person name="Magnuson J."/>
            <person name="Maillard F."/>
            <person name="Murat C."/>
            <person name="Nolan M."/>
            <person name="Ohm R.A."/>
            <person name="Pangilinan J."/>
            <person name="Pereira M.F."/>
            <person name="Perotto S."/>
            <person name="Peter M."/>
            <person name="Pfister S."/>
            <person name="Riley R."/>
            <person name="Sitrit Y."/>
            <person name="Stielow J.B."/>
            <person name="Szollosi G."/>
            <person name="Zifcakova L."/>
            <person name="Stursova M."/>
            <person name="Spatafora J.W."/>
            <person name="Tedersoo L."/>
            <person name="Vaario L.M."/>
            <person name="Yamada A."/>
            <person name="Yan M."/>
            <person name="Wang P."/>
            <person name="Xu J."/>
            <person name="Bruns T."/>
            <person name="Baldrian P."/>
            <person name="Vilgalys R."/>
            <person name="Dunand C."/>
            <person name="Henrissat B."/>
            <person name="Grigoriev I.V."/>
            <person name="Hibbett D."/>
            <person name="Nagy L.G."/>
            <person name="Martin F.M."/>
        </authorList>
    </citation>
    <scope>NUCLEOTIDE SEQUENCE</scope>
    <source>
        <strain evidence="2">UP504</strain>
    </source>
</reference>
<dbReference type="EMBL" id="MU128917">
    <property type="protein sequence ID" value="KAF9519562.1"/>
    <property type="molecule type" value="Genomic_DNA"/>
</dbReference>
<protein>
    <recommendedName>
        <fullName evidence="4">BTB domain-containing protein</fullName>
    </recommendedName>
</protein>
<dbReference type="InterPro" id="IPR011333">
    <property type="entry name" value="SKP1/BTB/POZ_sf"/>
</dbReference>
<keyword evidence="3" id="KW-1185">Reference proteome</keyword>
<dbReference type="AlphaFoldDB" id="A0A9P6DZI5"/>
<evidence type="ECO:0008006" key="4">
    <source>
        <dbReference type="Google" id="ProtNLM"/>
    </source>
</evidence>
<dbReference type="Gene3D" id="3.30.710.10">
    <property type="entry name" value="Potassium Channel Kv1.1, Chain A"/>
    <property type="match status" value="1"/>
</dbReference>
<dbReference type="OrthoDB" id="3357985at2759"/>
<sequence length="161" mass="18042">MALNLPQPPIENDSKPPVPTIEMDDDPWALDVVLRWIYPLRNGPVVPSMEKALSVYLLADKLDVGCAVEAASKLLSHYLAIEGNPLRSWAISLHYGLEEARVAEKRFVTSHYSEIVGRPDELAYVNGLQYFDLLDARKKAWAAMREGASQHFPLRHAVLPP</sequence>
<dbReference type="Proteomes" id="UP000886523">
    <property type="component" value="Unassembled WGS sequence"/>
</dbReference>
<evidence type="ECO:0000256" key="1">
    <source>
        <dbReference type="SAM" id="MobiDB-lite"/>
    </source>
</evidence>
<proteinExistence type="predicted"/>
<evidence type="ECO:0000313" key="2">
    <source>
        <dbReference type="EMBL" id="KAF9519562.1"/>
    </source>
</evidence>
<gene>
    <name evidence="2" type="ORF">BS47DRAFT_1156946</name>
</gene>
<accession>A0A9P6DZI5</accession>
<comment type="caution">
    <text evidence="2">The sequence shown here is derived from an EMBL/GenBank/DDBJ whole genome shotgun (WGS) entry which is preliminary data.</text>
</comment>
<name>A0A9P6DZI5_9AGAM</name>